<feature type="region of interest" description="Disordered" evidence="5">
    <location>
        <begin position="75"/>
        <end position="117"/>
    </location>
</feature>
<sequence length="623" mass="68866">MSSGSNFGNNDSQVSKQMSQQAALRLKALSQLRQVLKTSPSRAGIAYSLGKDLFILLRYLPAGLLNKIQNFSSTNNSTPGGTNSGNGDNFVPGNSSAPPTPSKGTDKRKDVEGTKPLKIASVSLPATPTKSSSSLIGSNDIASVLQNVLQMNTENNAVITNVVSDPAENAKDPAPAPFQMPEAPKSIDSTQSWQNIEARTKYLLACLNRASTAKASKHNLIQHLDDLFSHIYQYADTRNTALETGAVKIISRIIKSFPENAHIVGRGREVLALLGVSPPIKGHGIKILAIDGGGVRGLVSLEVLRVIERITQRRTHELFDYICGVSTGSILAFLLGAHRHSLDDAEAMYKDLSREIFSQNSFWGNATLVWSHAYYHTPTFERILKKHCGEVPLISLARDPELPRVSAISTIVNQERVSPYVFRTYAFPPTIKEKYFGGCRYHMWESVRASAAAPTYFEEFKLGNYLHQDGGIIVNNPTAVAIGEARTLWKNNPLQCVVSLGTGLSLSSRTDRKLNEFIEQGEGGASYLSWKGKFLKVLDSATDTESVHNTLNELLPNDIYFRFNPYLSEVVRLDETRPEIIAKVQSETREYLERNIEKVQFVCKTLLKEKGFSKKAVDWWYKA</sequence>
<protein>
    <recommendedName>
        <fullName evidence="6">PNPLA domain-containing protein</fullName>
    </recommendedName>
</protein>
<feature type="short sequence motif" description="DGA/G" evidence="4">
    <location>
        <begin position="469"/>
        <end position="471"/>
    </location>
</feature>
<dbReference type="InterPro" id="IPR002641">
    <property type="entry name" value="PNPLA_dom"/>
</dbReference>
<dbReference type="PROSITE" id="PS51635">
    <property type="entry name" value="PNPLA"/>
    <property type="match status" value="1"/>
</dbReference>
<dbReference type="PANTHER" id="PTHR24185">
    <property type="entry name" value="CALCIUM-INDEPENDENT PHOSPHOLIPASE A2-GAMMA"/>
    <property type="match status" value="1"/>
</dbReference>
<keyword evidence="2 4" id="KW-0442">Lipid degradation</keyword>
<evidence type="ECO:0000256" key="3">
    <source>
        <dbReference type="ARBA" id="ARBA00023098"/>
    </source>
</evidence>
<comment type="caution">
    <text evidence="7">The sequence shown here is derived from an EMBL/GenBank/DDBJ whole genome shotgun (WGS) entry which is preliminary data.</text>
</comment>
<feature type="short sequence motif" description="GXGXXG" evidence="4">
    <location>
        <begin position="292"/>
        <end position="297"/>
    </location>
</feature>
<feature type="compositionally biased region" description="Basic and acidic residues" evidence="5">
    <location>
        <begin position="104"/>
        <end position="115"/>
    </location>
</feature>
<dbReference type="Pfam" id="PF01734">
    <property type="entry name" value="Patatin"/>
    <property type="match status" value="1"/>
</dbReference>
<dbReference type="EMBL" id="CAXLJM020000034">
    <property type="protein sequence ID" value="CAL8102945.1"/>
    <property type="molecule type" value="Genomic_DNA"/>
</dbReference>
<feature type="domain" description="PNPLA" evidence="6">
    <location>
        <begin position="288"/>
        <end position="482"/>
    </location>
</feature>
<accession>A0ABP1QHZ3</accession>
<gene>
    <name evidence="7" type="ORF">ODALV1_LOCUS11300</name>
</gene>
<evidence type="ECO:0000313" key="8">
    <source>
        <dbReference type="Proteomes" id="UP001642540"/>
    </source>
</evidence>
<name>A0ABP1QHZ3_9HEXA</name>
<evidence type="ECO:0000259" key="6">
    <source>
        <dbReference type="PROSITE" id="PS51635"/>
    </source>
</evidence>
<feature type="active site" description="Proton acceptor" evidence="4">
    <location>
        <position position="469"/>
    </location>
</feature>
<dbReference type="PANTHER" id="PTHR24185:SF1">
    <property type="entry name" value="CALCIUM-INDEPENDENT PHOSPHOLIPASE A2-GAMMA"/>
    <property type="match status" value="1"/>
</dbReference>
<keyword evidence="8" id="KW-1185">Reference proteome</keyword>
<feature type="active site" description="Nucleophile" evidence="4">
    <location>
        <position position="326"/>
    </location>
</feature>
<evidence type="ECO:0000313" key="7">
    <source>
        <dbReference type="EMBL" id="CAL8102945.1"/>
    </source>
</evidence>
<dbReference type="InterPro" id="IPR045217">
    <property type="entry name" value="PNPLA8-like"/>
</dbReference>
<dbReference type="InterPro" id="IPR016035">
    <property type="entry name" value="Acyl_Trfase/lysoPLipase"/>
</dbReference>
<keyword evidence="3 4" id="KW-0443">Lipid metabolism</keyword>
<evidence type="ECO:0000256" key="5">
    <source>
        <dbReference type="SAM" id="MobiDB-lite"/>
    </source>
</evidence>
<evidence type="ECO:0000256" key="1">
    <source>
        <dbReference type="ARBA" id="ARBA00022801"/>
    </source>
</evidence>
<keyword evidence="1 4" id="KW-0378">Hydrolase</keyword>
<dbReference type="CDD" id="cd07211">
    <property type="entry name" value="Pat_PNPLA8"/>
    <property type="match status" value="1"/>
</dbReference>
<dbReference type="Proteomes" id="UP001642540">
    <property type="component" value="Unassembled WGS sequence"/>
</dbReference>
<reference evidence="7 8" key="1">
    <citation type="submission" date="2024-08" db="EMBL/GenBank/DDBJ databases">
        <authorList>
            <person name="Cucini C."/>
            <person name="Frati F."/>
        </authorList>
    </citation>
    <scope>NUCLEOTIDE SEQUENCE [LARGE SCALE GENOMIC DNA]</scope>
</reference>
<feature type="short sequence motif" description="GXSXG" evidence="4">
    <location>
        <begin position="324"/>
        <end position="328"/>
    </location>
</feature>
<evidence type="ECO:0000256" key="4">
    <source>
        <dbReference type="PROSITE-ProRule" id="PRU01161"/>
    </source>
</evidence>
<dbReference type="Gene3D" id="3.40.1090.10">
    <property type="entry name" value="Cytosolic phospholipase A2 catalytic domain"/>
    <property type="match status" value="1"/>
</dbReference>
<proteinExistence type="predicted"/>
<feature type="compositionally biased region" description="Low complexity" evidence="5">
    <location>
        <begin position="75"/>
        <end position="87"/>
    </location>
</feature>
<organism evidence="7 8">
    <name type="scientific">Orchesella dallaii</name>
    <dbReference type="NCBI Taxonomy" id="48710"/>
    <lineage>
        <taxon>Eukaryota</taxon>
        <taxon>Metazoa</taxon>
        <taxon>Ecdysozoa</taxon>
        <taxon>Arthropoda</taxon>
        <taxon>Hexapoda</taxon>
        <taxon>Collembola</taxon>
        <taxon>Entomobryomorpha</taxon>
        <taxon>Entomobryoidea</taxon>
        <taxon>Orchesellidae</taxon>
        <taxon>Orchesellinae</taxon>
        <taxon>Orchesella</taxon>
    </lineage>
</organism>
<dbReference type="SUPFAM" id="SSF52151">
    <property type="entry name" value="FabD/lysophospholipase-like"/>
    <property type="match status" value="1"/>
</dbReference>
<evidence type="ECO:0000256" key="2">
    <source>
        <dbReference type="ARBA" id="ARBA00022963"/>
    </source>
</evidence>